<organism evidence="1 2">
    <name type="scientific">Canavalia gladiata</name>
    <name type="common">Sword bean</name>
    <name type="synonym">Dolichos gladiatus</name>
    <dbReference type="NCBI Taxonomy" id="3824"/>
    <lineage>
        <taxon>Eukaryota</taxon>
        <taxon>Viridiplantae</taxon>
        <taxon>Streptophyta</taxon>
        <taxon>Embryophyta</taxon>
        <taxon>Tracheophyta</taxon>
        <taxon>Spermatophyta</taxon>
        <taxon>Magnoliopsida</taxon>
        <taxon>eudicotyledons</taxon>
        <taxon>Gunneridae</taxon>
        <taxon>Pentapetalae</taxon>
        <taxon>rosids</taxon>
        <taxon>fabids</taxon>
        <taxon>Fabales</taxon>
        <taxon>Fabaceae</taxon>
        <taxon>Papilionoideae</taxon>
        <taxon>50 kb inversion clade</taxon>
        <taxon>NPAAA clade</taxon>
        <taxon>indigoferoid/millettioid clade</taxon>
        <taxon>Phaseoleae</taxon>
        <taxon>Canavalia</taxon>
    </lineage>
</organism>
<keyword evidence="2" id="KW-1185">Reference proteome</keyword>
<dbReference type="AlphaFoldDB" id="A0AAN9JXS4"/>
<comment type="caution">
    <text evidence="1">The sequence shown here is derived from an EMBL/GenBank/DDBJ whole genome shotgun (WGS) entry which is preliminary data.</text>
</comment>
<sequence length="107" mass="12269">MHMVCSTYITCFGQKVPNTFFHCLIFGNNSLISCSPHLHNNVLLFHLRTLLHELFKAVFVLDDENQNLIWSVVYAENFFAADNDWGLKLELSGPCVPYHPNNETQAL</sequence>
<evidence type="ECO:0000313" key="2">
    <source>
        <dbReference type="Proteomes" id="UP001367508"/>
    </source>
</evidence>
<proteinExistence type="predicted"/>
<dbReference type="EMBL" id="JAYMYQ010000010">
    <property type="protein sequence ID" value="KAK7307495.1"/>
    <property type="molecule type" value="Genomic_DNA"/>
</dbReference>
<protein>
    <submittedName>
        <fullName evidence="1">Uncharacterized protein</fullName>
    </submittedName>
</protein>
<reference evidence="1 2" key="1">
    <citation type="submission" date="2024-01" db="EMBL/GenBank/DDBJ databases">
        <title>The genomes of 5 underutilized Papilionoideae crops provide insights into root nodulation and disease resistanc.</title>
        <authorList>
            <person name="Jiang F."/>
        </authorList>
    </citation>
    <scope>NUCLEOTIDE SEQUENCE [LARGE SCALE GENOMIC DNA]</scope>
    <source>
        <strain evidence="1">LVBAO_FW01</strain>
        <tissue evidence="1">Leaves</tissue>
    </source>
</reference>
<dbReference type="Proteomes" id="UP001367508">
    <property type="component" value="Unassembled WGS sequence"/>
</dbReference>
<accession>A0AAN9JXS4</accession>
<evidence type="ECO:0000313" key="1">
    <source>
        <dbReference type="EMBL" id="KAK7307495.1"/>
    </source>
</evidence>
<gene>
    <name evidence="1" type="ORF">VNO77_40614</name>
</gene>
<name>A0AAN9JXS4_CANGL</name>